<comment type="caution">
    <text evidence="1">The sequence shown here is derived from an EMBL/GenBank/DDBJ whole genome shotgun (WGS) entry which is preliminary data.</text>
</comment>
<evidence type="ECO:0000313" key="2">
    <source>
        <dbReference type="Proteomes" id="UP000712600"/>
    </source>
</evidence>
<name>A0A8S9S6H1_BRACR</name>
<dbReference type="EMBL" id="QGKX02000088">
    <property type="protein sequence ID" value="KAF3588296.1"/>
    <property type="molecule type" value="Genomic_DNA"/>
</dbReference>
<proteinExistence type="predicted"/>
<reference evidence="1" key="1">
    <citation type="submission" date="2019-12" db="EMBL/GenBank/DDBJ databases">
        <title>Genome sequencing and annotation of Brassica cretica.</title>
        <authorList>
            <person name="Studholme D.J."/>
            <person name="Sarris P."/>
        </authorList>
    </citation>
    <scope>NUCLEOTIDE SEQUENCE</scope>
    <source>
        <strain evidence="1">PFS-109/04</strain>
        <tissue evidence="1">Leaf</tissue>
    </source>
</reference>
<dbReference type="Proteomes" id="UP000712600">
    <property type="component" value="Unassembled WGS sequence"/>
</dbReference>
<evidence type="ECO:0000313" key="1">
    <source>
        <dbReference type="EMBL" id="KAF3588296.1"/>
    </source>
</evidence>
<sequence>MKNKKLTFLKPQMKKTSPTCLRSCWRIKKGEGLRWKDNLILFTKIYANGKALSSRLDGVIAHVKSFNNNISHMIEDQEESIIPLYNINTYEEHTMDMEIDVEEDVQIKDGFQQEAEDSIHELEVLLGCIVDEKLVIRYEEQVEPIAFMGYQQGAMMKK</sequence>
<organism evidence="1 2">
    <name type="scientific">Brassica cretica</name>
    <name type="common">Mustard</name>
    <dbReference type="NCBI Taxonomy" id="69181"/>
    <lineage>
        <taxon>Eukaryota</taxon>
        <taxon>Viridiplantae</taxon>
        <taxon>Streptophyta</taxon>
        <taxon>Embryophyta</taxon>
        <taxon>Tracheophyta</taxon>
        <taxon>Spermatophyta</taxon>
        <taxon>Magnoliopsida</taxon>
        <taxon>eudicotyledons</taxon>
        <taxon>Gunneridae</taxon>
        <taxon>Pentapetalae</taxon>
        <taxon>rosids</taxon>
        <taxon>malvids</taxon>
        <taxon>Brassicales</taxon>
        <taxon>Brassicaceae</taxon>
        <taxon>Brassiceae</taxon>
        <taxon>Brassica</taxon>
    </lineage>
</organism>
<gene>
    <name evidence="1" type="ORF">F2Q69_00030419</name>
</gene>
<protein>
    <submittedName>
        <fullName evidence="1">Uncharacterized protein</fullName>
    </submittedName>
</protein>
<dbReference type="AlphaFoldDB" id="A0A8S9S6H1"/>
<accession>A0A8S9S6H1</accession>